<dbReference type="EMBL" id="JAGFNK010000049">
    <property type="protein sequence ID" value="KAI9510073.1"/>
    <property type="molecule type" value="Genomic_DNA"/>
</dbReference>
<evidence type="ECO:0000313" key="2">
    <source>
        <dbReference type="Proteomes" id="UP001207468"/>
    </source>
</evidence>
<sequence length="327" mass="34627">MSTIEIATTTTTSRSGAGIDKVGMNAFSGLGGYMTLGLGSKLRPCVTDVGDAEVLIAKDNEGLFIGLDGQPSRKVHVPWPAPPEDVSFVAPYISGGSVLKALSGDAGSVPRQPTFCSSSVLQIRSLISLQISQSLPFPFNPPQSTSPSAPINYTLRLLTPSPSAKSPLFLVSTPMDWATATLEGSSLWCIRMRSWGEQVDELIDAGNCSRRLPNARIFQDQRTNPTKAVDAISHFRAGDFGSALHLFVKVNANPAKVISLYPEAISGRLSVPRDPWIPIFGGPKPEAPQEGVSWSSSSSSSEHGCDVEEPPLSGDSGIESEQAESSA</sequence>
<protein>
    <submittedName>
        <fullName evidence="1">Uncharacterized protein</fullName>
    </submittedName>
</protein>
<organism evidence="1 2">
    <name type="scientific">Russula earlei</name>
    <dbReference type="NCBI Taxonomy" id="71964"/>
    <lineage>
        <taxon>Eukaryota</taxon>
        <taxon>Fungi</taxon>
        <taxon>Dikarya</taxon>
        <taxon>Basidiomycota</taxon>
        <taxon>Agaricomycotina</taxon>
        <taxon>Agaricomycetes</taxon>
        <taxon>Russulales</taxon>
        <taxon>Russulaceae</taxon>
        <taxon>Russula</taxon>
    </lineage>
</organism>
<reference evidence="1" key="1">
    <citation type="submission" date="2021-03" db="EMBL/GenBank/DDBJ databases">
        <title>Evolutionary priming and transition to the ectomycorrhizal habit in an iconic lineage of mushroom-forming fungi: is preadaptation a requirement?</title>
        <authorList>
            <consortium name="DOE Joint Genome Institute"/>
            <person name="Looney B.P."/>
            <person name="Miyauchi S."/>
            <person name="Morin E."/>
            <person name="Drula E."/>
            <person name="Courty P.E."/>
            <person name="Chicoki N."/>
            <person name="Fauchery L."/>
            <person name="Kohler A."/>
            <person name="Kuo A."/>
            <person name="LaButti K."/>
            <person name="Pangilinan J."/>
            <person name="Lipzen A."/>
            <person name="Riley R."/>
            <person name="Andreopoulos W."/>
            <person name="He G."/>
            <person name="Johnson J."/>
            <person name="Barry K.W."/>
            <person name="Grigoriev I.V."/>
            <person name="Nagy L."/>
            <person name="Hibbett D."/>
            <person name="Henrissat B."/>
            <person name="Matheny P.B."/>
            <person name="Labbe J."/>
            <person name="Martin A.F."/>
        </authorList>
    </citation>
    <scope>NUCLEOTIDE SEQUENCE</scope>
    <source>
        <strain evidence="1">BPL698</strain>
    </source>
</reference>
<proteinExistence type="predicted"/>
<gene>
    <name evidence="1" type="ORF">F5148DRAFT_1282272</name>
</gene>
<keyword evidence="2" id="KW-1185">Reference proteome</keyword>
<dbReference type="Proteomes" id="UP001207468">
    <property type="component" value="Unassembled WGS sequence"/>
</dbReference>
<comment type="caution">
    <text evidence="1">The sequence shown here is derived from an EMBL/GenBank/DDBJ whole genome shotgun (WGS) entry which is preliminary data.</text>
</comment>
<accession>A0ACC0UEL3</accession>
<name>A0ACC0UEL3_9AGAM</name>
<evidence type="ECO:0000313" key="1">
    <source>
        <dbReference type="EMBL" id="KAI9510073.1"/>
    </source>
</evidence>